<keyword evidence="3" id="KW-1185">Reference proteome</keyword>
<dbReference type="EMBL" id="EQ994466">
    <property type="protein sequence ID" value="EEF22379.1"/>
    <property type="molecule type" value="Genomic_DNA"/>
</dbReference>
<dbReference type="InParanoid" id="B9TP35"/>
<evidence type="ECO:0000313" key="2">
    <source>
        <dbReference type="EMBL" id="EEF22379.1"/>
    </source>
</evidence>
<feature type="region of interest" description="Disordered" evidence="1">
    <location>
        <begin position="1"/>
        <end position="89"/>
    </location>
</feature>
<dbReference type="Proteomes" id="UP000008311">
    <property type="component" value="Unassembled WGS sequence"/>
</dbReference>
<sequence>MNPGIRRLDVGKQGSNGGRGRQEAMQRHVEEGVEEGHRLQFRARARPDRMLPDDQGEHRGDEHLGHRRDVDRAEFTPRDAPFEHRRHGPGAAGDDFFLVKAGQLREIVRFGHDELDDAGSLGRAQPLPPGVDQLAQQVGAVAVELGDGRFRLPDHGHDIAAHDGLEQLFLVFVIQVQGALGHAGAARDVFQACGGVATLDEQVDGRLQQLLGPRVLTALPARLGVKRAWHASVRQLTV</sequence>
<proteinExistence type="predicted"/>
<protein>
    <submittedName>
        <fullName evidence="2">Uncharacterized protein</fullName>
    </submittedName>
</protein>
<organism evidence="2 3">
    <name type="scientific">Ricinus communis</name>
    <name type="common">Castor bean</name>
    <dbReference type="NCBI Taxonomy" id="3988"/>
    <lineage>
        <taxon>Eukaryota</taxon>
        <taxon>Viridiplantae</taxon>
        <taxon>Streptophyta</taxon>
        <taxon>Embryophyta</taxon>
        <taxon>Tracheophyta</taxon>
        <taxon>Spermatophyta</taxon>
        <taxon>Magnoliopsida</taxon>
        <taxon>eudicotyledons</taxon>
        <taxon>Gunneridae</taxon>
        <taxon>Pentapetalae</taxon>
        <taxon>rosids</taxon>
        <taxon>fabids</taxon>
        <taxon>Malpighiales</taxon>
        <taxon>Euphorbiaceae</taxon>
        <taxon>Acalyphoideae</taxon>
        <taxon>Acalypheae</taxon>
        <taxon>Ricinus</taxon>
    </lineage>
</organism>
<gene>
    <name evidence="2" type="ORF">RCOM_1976080</name>
</gene>
<reference evidence="3" key="1">
    <citation type="journal article" date="2010" name="Nat. Biotechnol.">
        <title>Draft genome sequence of the oilseed species Ricinus communis.</title>
        <authorList>
            <person name="Chan A.P."/>
            <person name="Crabtree J."/>
            <person name="Zhao Q."/>
            <person name="Lorenzi H."/>
            <person name="Orvis J."/>
            <person name="Puiu D."/>
            <person name="Melake-Berhan A."/>
            <person name="Jones K.M."/>
            <person name="Redman J."/>
            <person name="Chen G."/>
            <person name="Cahoon E.B."/>
            <person name="Gedil M."/>
            <person name="Stanke M."/>
            <person name="Haas B.J."/>
            <person name="Wortman J.R."/>
            <person name="Fraser-Liggett C.M."/>
            <person name="Ravel J."/>
            <person name="Rabinowicz P.D."/>
        </authorList>
    </citation>
    <scope>NUCLEOTIDE SEQUENCE [LARGE SCALE GENOMIC DNA]</scope>
    <source>
        <strain evidence="3">cv. Hale</strain>
    </source>
</reference>
<feature type="compositionally biased region" description="Basic and acidic residues" evidence="1">
    <location>
        <begin position="1"/>
        <end position="10"/>
    </location>
</feature>
<accession>B9TP35</accession>
<feature type="compositionally biased region" description="Basic and acidic residues" evidence="1">
    <location>
        <begin position="20"/>
        <end position="38"/>
    </location>
</feature>
<name>B9TP35_RICCO</name>
<evidence type="ECO:0000313" key="3">
    <source>
        <dbReference type="Proteomes" id="UP000008311"/>
    </source>
</evidence>
<feature type="compositionally biased region" description="Basic and acidic residues" evidence="1">
    <location>
        <begin position="45"/>
        <end position="83"/>
    </location>
</feature>
<feature type="non-terminal residue" evidence="2">
    <location>
        <position position="238"/>
    </location>
</feature>
<evidence type="ECO:0000256" key="1">
    <source>
        <dbReference type="SAM" id="MobiDB-lite"/>
    </source>
</evidence>
<dbReference type="AlphaFoldDB" id="B9TP35"/>